<dbReference type="Pfam" id="PF11804">
    <property type="entry name" value="DUF3325"/>
    <property type="match status" value="1"/>
</dbReference>
<keyword evidence="1" id="KW-0472">Membrane</keyword>
<keyword evidence="1" id="KW-1133">Transmembrane helix</keyword>
<dbReference type="EMBL" id="VXLD01000001">
    <property type="protein sequence ID" value="KAB1859783.1"/>
    <property type="molecule type" value="Genomic_DNA"/>
</dbReference>
<comment type="caution">
    <text evidence="2">The sequence shown here is derived from an EMBL/GenBank/DDBJ whole genome shotgun (WGS) entry which is preliminary data.</text>
</comment>
<dbReference type="Proteomes" id="UP000325788">
    <property type="component" value="Unassembled WGS sequence"/>
</dbReference>
<sequence>MMFFLLIWSLSSLAFIALASSMSKHQKQIFGNELNAIQTRYATIIGWLLLTFSLVICILSGKLSNMLSFWVGVLSFAALCVGVSLSYFEQKIKAFTLALCMLSLMSATILWF</sequence>
<evidence type="ECO:0000313" key="2">
    <source>
        <dbReference type="EMBL" id="KAB1859783.1"/>
    </source>
</evidence>
<organism evidence="2 3">
    <name type="scientific">Acinetobacter tandoii</name>
    <dbReference type="NCBI Taxonomy" id="202954"/>
    <lineage>
        <taxon>Bacteria</taxon>
        <taxon>Pseudomonadati</taxon>
        <taxon>Pseudomonadota</taxon>
        <taxon>Gammaproteobacteria</taxon>
        <taxon>Moraxellales</taxon>
        <taxon>Moraxellaceae</taxon>
        <taxon>Acinetobacter</taxon>
    </lineage>
</organism>
<feature type="transmembrane region" description="Helical" evidence="1">
    <location>
        <begin position="39"/>
        <end position="60"/>
    </location>
</feature>
<feature type="transmembrane region" description="Helical" evidence="1">
    <location>
        <begin position="67"/>
        <end position="88"/>
    </location>
</feature>
<protein>
    <submittedName>
        <fullName evidence="2">DUF3325 domain-containing protein</fullName>
    </submittedName>
</protein>
<reference evidence="2 3" key="1">
    <citation type="submission" date="2019-09" db="EMBL/GenBank/DDBJ databases">
        <title>Draft genome sequence of Acinetobacter tandoii W4-4-4 isolated from environmental water sample.</title>
        <authorList>
            <person name="Wee S.K."/>
            <person name="Yan B."/>
            <person name="Mustaffa S.B."/>
            <person name="Yap E.P.H."/>
        </authorList>
    </citation>
    <scope>NUCLEOTIDE SEQUENCE [LARGE SCALE GENOMIC DNA]</scope>
    <source>
        <strain evidence="2 3">W4-4-4</strain>
    </source>
</reference>
<gene>
    <name evidence="2" type="ORF">F4W09_01285</name>
</gene>
<proteinExistence type="predicted"/>
<accession>A0A5N4WVK3</accession>
<name>A0A5N4WVK3_9GAMM</name>
<dbReference type="AlphaFoldDB" id="A0A5N4WVK3"/>
<dbReference type="InterPro" id="IPR021762">
    <property type="entry name" value="DUF3325"/>
</dbReference>
<feature type="transmembrane region" description="Helical" evidence="1">
    <location>
        <begin position="94"/>
        <end position="111"/>
    </location>
</feature>
<keyword evidence="1" id="KW-0812">Transmembrane</keyword>
<evidence type="ECO:0000313" key="3">
    <source>
        <dbReference type="Proteomes" id="UP000325788"/>
    </source>
</evidence>
<evidence type="ECO:0000256" key="1">
    <source>
        <dbReference type="SAM" id="Phobius"/>
    </source>
</evidence>
<dbReference type="RefSeq" id="WP_151503763.1">
    <property type="nucleotide sequence ID" value="NZ_VXLD01000001.1"/>
</dbReference>